<dbReference type="AlphaFoldDB" id="A0A1J1J3E0"/>
<reference evidence="1 2" key="1">
    <citation type="submission" date="2015-04" db="EMBL/GenBank/DDBJ databases">
        <authorList>
            <person name="Syromyatnikov M.Y."/>
            <person name="Popov V.N."/>
        </authorList>
    </citation>
    <scope>NUCLEOTIDE SEQUENCE [LARGE SCALE GENOMIC DNA]</scope>
</reference>
<organism evidence="1 2">
    <name type="scientific">Clunio marinus</name>
    <dbReference type="NCBI Taxonomy" id="568069"/>
    <lineage>
        <taxon>Eukaryota</taxon>
        <taxon>Metazoa</taxon>
        <taxon>Ecdysozoa</taxon>
        <taxon>Arthropoda</taxon>
        <taxon>Hexapoda</taxon>
        <taxon>Insecta</taxon>
        <taxon>Pterygota</taxon>
        <taxon>Neoptera</taxon>
        <taxon>Endopterygota</taxon>
        <taxon>Diptera</taxon>
        <taxon>Nematocera</taxon>
        <taxon>Chironomoidea</taxon>
        <taxon>Chironomidae</taxon>
        <taxon>Clunio</taxon>
    </lineage>
</organism>
<gene>
    <name evidence="1" type="ORF">CLUMA_CG019890</name>
</gene>
<dbReference type="Proteomes" id="UP000183832">
    <property type="component" value="Unassembled WGS sequence"/>
</dbReference>
<evidence type="ECO:0000313" key="1">
    <source>
        <dbReference type="EMBL" id="CRL06450.1"/>
    </source>
</evidence>
<keyword evidence="2" id="KW-1185">Reference proteome</keyword>
<accession>A0A1J1J3E0</accession>
<name>A0A1J1J3E0_9DIPT</name>
<dbReference type="EMBL" id="CVRI01000067">
    <property type="protein sequence ID" value="CRL06450.1"/>
    <property type="molecule type" value="Genomic_DNA"/>
</dbReference>
<proteinExistence type="predicted"/>
<sequence length="71" mass="8781">MLSVKREREVQKQRYKDKRHGKRGKFLCNFSQCQNTYDKDFSRKCEENPRDVQGGFEIISVKRERIRMRRR</sequence>
<protein>
    <submittedName>
        <fullName evidence="1">CLUMA_CG019890, isoform A</fullName>
    </submittedName>
</protein>
<evidence type="ECO:0000313" key="2">
    <source>
        <dbReference type="Proteomes" id="UP000183832"/>
    </source>
</evidence>